<reference evidence="4" key="1">
    <citation type="submission" date="2019-09" db="EMBL/GenBank/DDBJ databases">
        <title>Mumia zhuanghuii sp. nov. isolated from the intestinal contents of plateau pika (Ochotona curzoniae) in the Qinghai-Tibet plateau of China.</title>
        <authorList>
            <person name="Tian Z."/>
        </authorList>
    </citation>
    <scope>NUCLEOTIDE SEQUENCE [LARGE SCALE GENOMIC DNA]</scope>
    <source>
        <strain evidence="4">L-031</strain>
    </source>
</reference>
<dbReference type="InterPro" id="IPR047057">
    <property type="entry name" value="MerR_fam"/>
</dbReference>
<dbReference type="InterPro" id="IPR009061">
    <property type="entry name" value="DNA-bd_dom_put_sf"/>
</dbReference>
<organism evidence="3 4">
    <name type="scientific">Microbacterium lushaniae</name>
    <dbReference type="NCBI Taxonomy" id="2614639"/>
    <lineage>
        <taxon>Bacteria</taxon>
        <taxon>Bacillati</taxon>
        <taxon>Actinomycetota</taxon>
        <taxon>Actinomycetes</taxon>
        <taxon>Micrococcales</taxon>
        <taxon>Microbacteriaceae</taxon>
        <taxon>Microbacterium</taxon>
    </lineage>
</organism>
<proteinExistence type="predicted"/>
<dbReference type="PANTHER" id="PTHR30204">
    <property type="entry name" value="REDOX-CYCLING DRUG-SENSING TRANSCRIPTIONAL ACTIVATOR SOXR"/>
    <property type="match status" value="1"/>
</dbReference>
<dbReference type="PANTHER" id="PTHR30204:SF93">
    <property type="entry name" value="HTH MERR-TYPE DOMAIN-CONTAINING PROTEIN"/>
    <property type="match status" value="1"/>
</dbReference>
<dbReference type="EMBL" id="CP044232">
    <property type="protein sequence ID" value="QEW02770.1"/>
    <property type="molecule type" value="Genomic_DNA"/>
</dbReference>
<evidence type="ECO:0000313" key="4">
    <source>
        <dbReference type="Proteomes" id="UP000325516"/>
    </source>
</evidence>
<evidence type="ECO:0000259" key="2">
    <source>
        <dbReference type="PROSITE" id="PS50937"/>
    </source>
</evidence>
<protein>
    <submittedName>
        <fullName evidence="3">MerR family transcriptional regulator</fullName>
    </submittedName>
</protein>
<evidence type="ECO:0000313" key="3">
    <source>
        <dbReference type="EMBL" id="QEW02770.1"/>
    </source>
</evidence>
<dbReference type="Gene3D" id="1.10.1660.10">
    <property type="match status" value="1"/>
</dbReference>
<keyword evidence="1" id="KW-0238">DNA-binding</keyword>
<dbReference type="CDD" id="cd00592">
    <property type="entry name" value="HTH_MerR-like"/>
    <property type="match status" value="1"/>
</dbReference>
<dbReference type="Proteomes" id="UP000325516">
    <property type="component" value="Chromosome"/>
</dbReference>
<gene>
    <name evidence="3" type="ORF">F6J85_06405</name>
</gene>
<dbReference type="Pfam" id="PF13411">
    <property type="entry name" value="MerR_1"/>
    <property type="match status" value="1"/>
</dbReference>
<feature type="domain" description="HTH merR-type" evidence="2">
    <location>
        <begin position="2"/>
        <end position="71"/>
    </location>
</feature>
<dbReference type="GO" id="GO:0003677">
    <property type="term" value="F:DNA binding"/>
    <property type="evidence" value="ECO:0007669"/>
    <property type="project" value="UniProtKB-KW"/>
</dbReference>
<dbReference type="GO" id="GO:0003700">
    <property type="term" value="F:DNA-binding transcription factor activity"/>
    <property type="evidence" value="ECO:0007669"/>
    <property type="project" value="InterPro"/>
</dbReference>
<sequence>MAWSTRELADLAGTTVNTVRHYHRVGLLDEPERRYNGYKQYGVRHLVRLLRIRRLADLGVPLSQVGVVGTGGENTPEVLHALDAELAENIARLQQARADIAAILDDGAPADAPPGFASVASHLSEADSSIIHIYSRLYDEEAMADLRRMVEVDAEAGAVGDEIGALPADADEVTRQQLAEQLAPTLAQNLIEYPWLSDPAGHLSKSAHVTRQTFIQAVTELYNPAQLDVLARAGILAQELLSAHRSADDDASPSVRHTA</sequence>
<keyword evidence="4" id="KW-1185">Reference proteome</keyword>
<accession>A0A5J6L2R0</accession>
<dbReference type="RefSeq" id="WP_150924305.1">
    <property type="nucleotide sequence ID" value="NZ_CP044232.1"/>
</dbReference>
<dbReference type="SMART" id="SM00422">
    <property type="entry name" value="HTH_MERR"/>
    <property type="match status" value="1"/>
</dbReference>
<dbReference type="AlphaFoldDB" id="A0A5J6L2R0"/>
<dbReference type="SUPFAM" id="SSF46955">
    <property type="entry name" value="Putative DNA-binding domain"/>
    <property type="match status" value="1"/>
</dbReference>
<dbReference type="InterPro" id="IPR000551">
    <property type="entry name" value="MerR-type_HTH_dom"/>
</dbReference>
<evidence type="ECO:0000256" key="1">
    <source>
        <dbReference type="ARBA" id="ARBA00023125"/>
    </source>
</evidence>
<dbReference type="PROSITE" id="PS50937">
    <property type="entry name" value="HTH_MERR_2"/>
    <property type="match status" value="1"/>
</dbReference>
<dbReference type="KEGG" id="mlz:F6J85_06405"/>
<name>A0A5J6L2R0_9MICO</name>